<dbReference type="EMBL" id="CP079194">
    <property type="protein sequence ID" value="QXT39677.1"/>
    <property type="molecule type" value="Genomic_DNA"/>
</dbReference>
<feature type="domain" description="KilA-N DNA-binding" evidence="1">
    <location>
        <begin position="10"/>
        <end position="93"/>
    </location>
</feature>
<gene>
    <name evidence="2" type="ORF">KYE46_17435</name>
</gene>
<dbReference type="AlphaFoldDB" id="A0A8F6TXS4"/>
<accession>A0A8F6TXS4</accession>
<name>A0A8F6TXS4_9RHOB</name>
<dbReference type="KEGG" id="gce:KYE46_17435"/>
<evidence type="ECO:0000313" key="3">
    <source>
        <dbReference type="Proteomes" id="UP000825009"/>
    </source>
</evidence>
<dbReference type="InterPro" id="IPR018873">
    <property type="entry name" value="KilA-N_DNA-bd_domain"/>
</dbReference>
<dbReference type="RefSeq" id="WP_219002496.1">
    <property type="nucleotide sequence ID" value="NZ_CP079194.1"/>
</dbReference>
<keyword evidence="3" id="KW-1185">Reference proteome</keyword>
<evidence type="ECO:0000259" key="1">
    <source>
        <dbReference type="Pfam" id="PF10543"/>
    </source>
</evidence>
<sequence>MADTDEPAPQIIELRGVPCLLDHDVAAQFGVKTAALNQAVKRNAEKFGDDFAFELTREEFADLKSQNVIASGHGGRRRPPKAFTEHGVVMAATLLRSPVAIAASRQIVASFVATRRATARVAAGQNLPAAARATALMGAGADPDSSLRGRLQVALNRVLDAIADPEENTSVRDEARSVALEGLGYLKARLKRGEIENEKTLAEIRSILTQAEKTSTEAEAQHIENAHRRMALLAKELQLILGAQMYLQTGETEGLMATLEDLAK</sequence>
<reference evidence="2 3" key="1">
    <citation type="submission" date="2021-07" db="EMBL/GenBank/DDBJ databases">
        <title>A novel Jannaschia species isolated from marine dinoflagellate Ceratoperidinium margalefii.</title>
        <authorList>
            <person name="Jiang Y."/>
            <person name="Li Z."/>
        </authorList>
    </citation>
    <scope>NUCLEOTIDE SEQUENCE [LARGE SCALE GENOMIC DNA]</scope>
    <source>
        <strain evidence="2 3">J12C1-MA-4</strain>
    </source>
</reference>
<proteinExistence type="predicted"/>
<dbReference type="Proteomes" id="UP000825009">
    <property type="component" value="Chromosome"/>
</dbReference>
<dbReference type="Pfam" id="PF10543">
    <property type="entry name" value="ORF6N"/>
    <property type="match status" value="1"/>
</dbReference>
<protein>
    <submittedName>
        <fullName evidence="2">ORF6N domain-containing protein</fullName>
    </submittedName>
</protein>
<evidence type="ECO:0000313" key="2">
    <source>
        <dbReference type="EMBL" id="QXT39677.1"/>
    </source>
</evidence>
<organism evidence="2 3">
    <name type="scientific">Gymnodinialimonas ceratoperidinii</name>
    <dbReference type="NCBI Taxonomy" id="2856823"/>
    <lineage>
        <taxon>Bacteria</taxon>
        <taxon>Pseudomonadati</taxon>
        <taxon>Pseudomonadota</taxon>
        <taxon>Alphaproteobacteria</taxon>
        <taxon>Rhodobacterales</taxon>
        <taxon>Paracoccaceae</taxon>
        <taxon>Gymnodinialimonas</taxon>
    </lineage>
</organism>